<accession>A0A1M5DRN6</accession>
<name>A0A1M5DRN6_9ACTN</name>
<comment type="subcellular location">
    <subcellularLocation>
        <location evidence="1">Membrane</location>
        <topology evidence="1">Multi-pass membrane protein</topology>
    </subcellularLocation>
</comment>
<dbReference type="PANTHER" id="PTHR31310">
    <property type="match status" value="1"/>
</dbReference>
<dbReference type="CDD" id="cd03386">
    <property type="entry name" value="PAP2_Aur1_like"/>
    <property type="match status" value="1"/>
</dbReference>
<organism evidence="7 8">
    <name type="scientific">Jatrophihabitans endophyticus</name>
    <dbReference type="NCBI Taxonomy" id="1206085"/>
    <lineage>
        <taxon>Bacteria</taxon>
        <taxon>Bacillati</taxon>
        <taxon>Actinomycetota</taxon>
        <taxon>Actinomycetes</taxon>
        <taxon>Jatrophihabitantales</taxon>
        <taxon>Jatrophihabitantaceae</taxon>
        <taxon>Jatrophihabitans</taxon>
    </lineage>
</organism>
<reference evidence="7 8" key="1">
    <citation type="submission" date="2016-11" db="EMBL/GenBank/DDBJ databases">
        <authorList>
            <person name="Jaros S."/>
            <person name="Januszkiewicz K."/>
            <person name="Wedrychowicz H."/>
        </authorList>
    </citation>
    <scope>NUCLEOTIDE SEQUENCE [LARGE SCALE GENOMIC DNA]</scope>
    <source>
        <strain evidence="7 8">DSM 45627</strain>
    </source>
</reference>
<protein>
    <submittedName>
        <fullName evidence="7">PAP2 superfamily protein</fullName>
    </submittedName>
</protein>
<dbReference type="GO" id="GO:0016020">
    <property type="term" value="C:membrane"/>
    <property type="evidence" value="ECO:0007669"/>
    <property type="project" value="UniProtKB-SubCell"/>
</dbReference>
<feature type="transmembrane region" description="Helical" evidence="5">
    <location>
        <begin position="219"/>
        <end position="240"/>
    </location>
</feature>
<feature type="transmembrane region" description="Helical" evidence="5">
    <location>
        <begin position="80"/>
        <end position="99"/>
    </location>
</feature>
<sequence length="285" mass="31006">MKPGGRLAHLRFPPWLREILLVLGVFAVYDLTRGLSRGSIAAAVDRGNAILHGERVLHLAPEQWLDGELHQLTPLAVGAAYYYSTLHFVVTPAVLVWLYRSHRPHYASARTWLAIASLVALLGFCLLPVAPPRLLPGAGIHDVVAEVHRWGWWSDNSAAPRGLAGLTNEYAAMPSLHAGWALWCGWLMLRHARHRAVRIAGVLYPVVTTLVILGTGNHYLLDAVVGLALVALVGAGNGLVRRRVAAARAATGPVRFATRRCHAVRPVAGRATRAPAHPRVHRAEL</sequence>
<gene>
    <name evidence="7" type="ORF">SAMN05443575_0674</name>
</gene>
<evidence type="ECO:0000259" key="6">
    <source>
        <dbReference type="Pfam" id="PF14378"/>
    </source>
</evidence>
<dbReference type="InterPro" id="IPR026841">
    <property type="entry name" value="Aur1/Ipt1"/>
</dbReference>
<feature type="transmembrane region" description="Helical" evidence="5">
    <location>
        <begin position="111"/>
        <end position="130"/>
    </location>
</feature>
<dbReference type="AlphaFoldDB" id="A0A1M5DRN6"/>
<keyword evidence="2 5" id="KW-0812">Transmembrane</keyword>
<feature type="transmembrane region" description="Helical" evidence="5">
    <location>
        <begin position="12"/>
        <end position="29"/>
    </location>
</feature>
<feature type="transmembrane region" description="Helical" evidence="5">
    <location>
        <begin position="196"/>
        <end position="213"/>
    </location>
</feature>
<dbReference type="STRING" id="1206085.SAMN05443575_0674"/>
<evidence type="ECO:0000256" key="5">
    <source>
        <dbReference type="SAM" id="Phobius"/>
    </source>
</evidence>
<evidence type="ECO:0000256" key="2">
    <source>
        <dbReference type="ARBA" id="ARBA00022692"/>
    </source>
</evidence>
<proteinExistence type="predicted"/>
<evidence type="ECO:0000256" key="1">
    <source>
        <dbReference type="ARBA" id="ARBA00004141"/>
    </source>
</evidence>
<evidence type="ECO:0000256" key="4">
    <source>
        <dbReference type="ARBA" id="ARBA00023136"/>
    </source>
</evidence>
<dbReference type="InterPro" id="IPR052185">
    <property type="entry name" value="IPC_Synthase-Related"/>
</dbReference>
<dbReference type="RefSeq" id="WP_073385863.1">
    <property type="nucleotide sequence ID" value="NZ_FQVU01000001.1"/>
</dbReference>
<dbReference type="OrthoDB" id="5241565at2"/>
<keyword evidence="3 5" id="KW-1133">Transmembrane helix</keyword>
<feature type="domain" description="Inositolphosphotransferase Aur1/Ipt1" evidence="6">
    <location>
        <begin position="49"/>
        <end position="232"/>
    </location>
</feature>
<dbReference type="Pfam" id="PF14378">
    <property type="entry name" value="PAP2_3"/>
    <property type="match status" value="1"/>
</dbReference>
<dbReference type="Proteomes" id="UP000186132">
    <property type="component" value="Unassembled WGS sequence"/>
</dbReference>
<evidence type="ECO:0000313" key="7">
    <source>
        <dbReference type="EMBL" id="SHF69643.1"/>
    </source>
</evidence>
<dbReference type="PANTHER" id="PTHR31310:SF7">
    <property type="entry name" value="PA-PHOSPHATASE RELATED-FAMILY PROTEIN DDB_G0268928"/>
    <property type="match status" value="1"/>
</dbReference>
<evidence type="ECO:0000313" key="8">
    <source>
        <dbReference type="Proteomes" id="UP000186132"/>
    </source>
</evidence>
<dbReference type="EMBL" id="FQVU01000001">
    <property type="protein sequence ID" value="SHF69643.1"/>
    <property type="molecule type" value="Genomic_DNA"/>
</dbReference>
<feature type="transmembrane region" description="Helical" evidence="5">
    <location>
        <begin position="170"/>
        <end position="189"/>
    </location>
</feature>
<keyword evidence="4 5" id="KW-0472">Membrane</keyword>
<evidence type="ECO:0000256" key="3">
    <source>
        <dbReference type="ARBA" id="ARBA00022989"/>
    </source>
</evidence>
<keyword evidence="8" id="KW-1185">Reference proteome</keyword>